<dbReference type="Pfam" id="PF03724">
    <property type="entry name" value="META"/>
    <property type="match status" value="1"/>
</dbReference>
<name>A0ABM6F772_9BURK</name>
<sequence length="274" mass="28806">MTLPIRLSAAGAVVLLSGVLGACAPATAPGVPEAPPAAEAGLNQSRAEGPSRWELTRWQQADGTLKPIPHGDNGEPVTFEFSAGIDAAQGLVSGYSGCNRFRGSYGKVAAGIVFGPVAGTRMACEPSRMALESALYQAMQSPFSTVGVQPSAGPAGRQVIWKTAAGDLLQFVERAGLGGRAEQPAAPAGAVEKTIEVDAQRVACTGVAPQQCYRVRQAPDAPWTLWYGAIEGFDFEPGTRYRLRVRETRVANPPADASSIRWELIRVESSSRGQ</sequence>
<dbReference type="Proteomes" id="UP000177515">
    <property type="component" value="Chromosome 1"/>
</dbReference>
<dbReference type="RefSeq" id="WP_071014870.1">
    <property type="nucleotide sequence ID" value="NZ_CP017754.1"/>
</dbReference>
<evidence type="ECO:0000256" key="1">
    <source>
        <dbReference type="SAM" id="SignalP"/>
    </source>
</evidence>
<feature type="domain" description="DUF306" evidence="2">
    <location>
        <begin position="51"/>
        <end position="170"/>
    </location>
</feature>
<keyword evidence="5" id="KW-1185">Reference proteome</keyword>
<dbReference type="Pfam" id="PF14302">
    <property type="entry name" value="DUF4377"/>
    <property type="match status" value="1"/>
</dbReference>
<accession>A0ABM6F772</accession>
<evidence type="ECO:0000259" key="2">
    <source>
        <dbReference type="Pfam" id="PF03724"/>
    </source>
</evidence>
<evidence type="ECO:0000313" key="4">
    <source>
        <dbReference type="EMBL" id="AOZ07314.1"/>
    </source>
</evidence>
<dbReference type="PANTHER" id="PTHR35535">
    <property type="entry name" value="HEAT SHOCK PROTEIN HSLJ"/>
    <property type="match status" value="1"/>
</dbReference>
<keyword evidence="1" id="KW-0732">Signal</keyword>
<feature type="chain" id="PRO_5045468504" evidence="1">
    <location>
        <begin position="23"/>
        <end position="274"/>
    </location>
</feature>
<dbReference type="Gene3D" id="2.40.128.270">
    <property type="match status" value="1"/>
</dbReference>
<feature type="signal peptide" evidence="1">
    <location>
        <begin position="1"/>
        <end position="22"/>
    </location>
</feature>
<dbReference type="PROSITE" id="PS51257">
    <property type="entry name" value="PROKAR_LIPOPROTEIN"/>
    <property type="match status" value="1"/>
</dbReference>
<proteinExistence type="predicted"/>
<reference evidence="4 5" key="1">
    <citation type="submission" date="2016-10" db="EMBL/GenBank/DDBJ databases">
        <title>Complete genome sequences of three Cupriavidus strains isolated from various Malaysian environments.</title>
        <authorList>
            <person name="Abdullah A.A.-A."/>
            <person name="Shafie N.A.H."/>
            <person name="Lau N.S."/>
        </authorList>
    </citation>
    <scope>NUCLEOTIDE SEQUENCE [LARGE SCALE GENOMIC DNA]</scope>
    <source>
        <strain evidence="4 5">USMAA1020</strain>
    </source>
</reference>
<organism evidence="4 5">
    <name type="scientific">Cupriavidus malaysiensis</name>
    <dbReference type="NCBI Taxonomy" id="367825"/>
    <lineage>
        <taxon>Bacteria</taxon>
        <taxon>Pseudomonadati</taxon>
        <taxon>Pseudomonadota</taxon>
        <taxon>Betaproteobacteria</taxon>
        <taxon>Burkholderiales</taxon>
        <taxon>Burkholderiaceae</taxon>
        <taxon>Cupriavidus</taxon>
    </lineage>
</organism>
<dbReference type="InterPro" id="IPR038670">
    <property type="entry name" value="HslJ-like_sf"/>
</dbReference>
<feature type="domain" description="DUF4377" evidence="3">
    <location>
        <begin position="196"/>
        <end position="268"/>
    </location>
</feature>
<evidence type="ECO:0000313" key="5">
    <source>
        <dbReference type="Proteomes" id="UP000177515"/>
    </source>
</evidence>
<dbReference type="PANTHER" id="PTHR35535:SF1">
    <property type="entry name" value="HEAT SHOCK PROTEIN HSLJ"/>
    <property type="match status" value="1"/>
</dbReference>
<dbReference type="EMBL" id="CP017754">
    <property type="protein sequence ID" value="AOZ07314.1"/>
    <property type="molecule type" value="Genomic_DNA"/>
</dbReference>
<dbReference type="InterPro" id="IPR053147">
    <property type="entry name" value="Hsp_HslJ-like"/>
</dbReference>
<dbReference type="InterPro" id="IPR005184">
    <property type="entry name" value="DUF306_Meta_HslJ"/>
</dbReference>
<evidence type="ECO:0000259" key="3">
    <source>
        <dbReference type="Pfam" id="PF14302"/>
    </source>
</evidence>
<gene>
    <name evidence="4" type="ORF">BKK80_16900</name>
</gene>
<protein>
    <submittedName>
        <fullName evidence="4">Heat-shock protein HslJ</fullName>
    </submittedName>
</protein>
<dbReference type="InterPro" id="IPR025485">
    <property type="entry name" value="DUF4377"/>
</dbReference>